<reference evidence="3" key="1">
    <citation type="journal article" date="2019" name="Int. J. Syst. Evol. Microbiol.">
        <title>The Global Catalogue of Microorganisms (GCM) 10K type strain sequencing project: providing services to taxonomists for standard genome sequencing and annotation.</title>
        <authorList>
            <consortium name="The Broad Institute Genomics Platform"/>
            <consortium name="The Broad Institute Genome Sequencing Center for Infectious Disease"/>
            <person name="Wu L."/>
            <person name="Ma J."/>
        </authorList>
    </citation>
    <scope>NUCLEOTIDE SEQUENCE [LARGE SCALE GENOMIC DNA]</scope>
    <source>
        <strain evidence="3">JCM 17138</strain>
    </source>
</reference>
<sequence length="311" mass="34437">MDVIGESPQPTPPFTYNRFRLPHHWRTPYNLTPLYDSFPRTQNRPSIIKAPRGSDRAYELSHLLPDTAFEPPETLRAPQGWPPAYDLSRLKKGGDSASQSGVRSDAHPGDPALVQALRLRTTICKWRSVDVSAQVDDFIAKVLFLPRGERWYTAVHTAMLGGWSRPLLDSGQLTNAALLDLKAEARTLHRQAVPLWRHRVMGRRILSLDAGDGRLSLYDLIGTDCSVPSAEEMFADERLNSVLRALAPGERSVVMAYATHDGITWAEAAAATGAADPVSLGARVRRKVKRLAVEQRRRVGLRVQQAGGPSL</sequence>
<dbReference type="EMBL" id="BAABDE010000016">
    <property type="protein sequence ID" value="GAA3797222.1"/>
    <property type="molecule type" value="Genomic_DNA"/>
</dbReference>
<dbReference type="Proteomes" id="UP001501009">
    <property type="component" value="Unassembled WGS sequence"/>
</dbReference>
<protein>
    <recommendedName>
        <fullName evidence="4">Sigma-70 family RNA polymerase sigma factor</fullName>
    </recommendedName>
</protein>
<organism evidence="2 3">
    <name type="scientific">Streptomyces coacervatus</name>
    <dbReference type="NCBI Taxonomy" id="647381"/>
    <lineage>
        <taxon>Bacteria</taxon>
        <taxon>Bacillati</taxon>
        <taxon>Actinomycetota</taxon>
        <taxon>Actinomycetes</taxon>
        <taxon>Kitasatosporales</taxon>
        <taxon>Streptomycetaceae</taxon>
        <taxon>Streptomyces</taxon>
    </lineage>
</organism>
<feature type="region of interest" description="Disordered" evidence="1">
    <location>
        <begin position="69"/>
        <end position="109"/>
    </location>
</feature>
<evidence type="ECO:0000313" key="2">
    <source>
        <dbReference type="EMBL" id="GAA3797222.1"/>
    </source>
</evidence>
<accession>A0ABP7HMV6</accession>
<evidence type="ECO:0008006" key="4">
    <source>
        <dbReference type="Google" id="ProtNLM"/>
    </source>
</evidence>
<evidence type="ECO:0000313" key="3">
    <source>
        <dbReference type="Proteomes" id="UP001501009"/>
    </source>
</evidence>
<evidence type="ECO:0000256" key="1">
    <source>
        <dbReference type="SAM" id="MobiDB-lite"/>
    </source>
</evidence>
<proteinExistence type="predicted"/>
<comment type="caution">
    <text evidence="2">The sequence shown here is derived from an EMBL/GenBank/DDBJ whole genome shotgun (WGS) entry which is preliminary data.</text>
</comment>
<name>A0ABP7HMV6_9ACTN</name>
<keyword evidence="3" id="KW-1185">Reference proteome</keyword>
<gene>
    <name evidence="2" type="ORF">GCM10022403_033930</name>
</gene>
<dbReference type="RefSeq" id="WP_275780206.1">
    <property type="nucleotide sequence ID" value="NZ_BAABDE010000016.1"/>
</dbReference>